<dbReference type="PANTHER" id="PTHR12121:SF96">
    <property type="entry name" value="EF-HAND DOMAIN-CONTAINING PROTEIN"/>
    <property type="match status" value="1"/>
</dbReference>
<dbReference type="InterPro" id="IPR018247">
    <property type="entry name" value="EF_Hand_1_Ca_BS"/>
</dbReference>
<name>A0ABQ8AW81_BRANA</name>
<evidence type="ECO:0000313" key="4">
    <source>
        <dbReference type="Proteomes" id="UP000824890"/>
    </source>
</evidence>
<accession>A0ABQ8AW81</accession>
<proteinExistence type="predicted"/>
<dbReference type="InterPro" id="IPR011992">
    <property type="entry name" value="EF-hand-dom_pair"/>
</dbReference>
<evidence type="ECO:0000313" key="3">
    <source>
        <dbReference type="EMBL" id="KAH0896805.1"/>
    </source>
</evidence>
<protein>
    <recommendedName>
        <fullName evidence="2">EF-hand domain-containing protein</fullName>
    </recommendedName>
</protein>
<dbReference type="PROSITE" id="PS00018">
    <property type="entry name" value="EF_HAND_1"/>
    <property type="match status" value="1"/>
</dbReference>
<comment type="caution">
    <text evidence="3">The sequence shown here is derived from an EMBL/GenBank/DDBJ whole genome shotgun (WGS) entry which is preliminary data.</text>
</comment>
<feature type="domain" description="EF-hand" evidence="2">
    <location>
        <begin position="299"/>
        <end position="334"/>
    </location>
</feature>
<keyword evidence="1" id="KW-0106">Calcium</keyword>
<dbReference type="EMBL" id="JAGKQM010000012">
    <property type="protein sequence ID" value="KAH0896805.1"/>
    <property type="molecule type" value="Genomic_DNA"/>
</dbReference>
<dbReference type="InterPro" id="IPR050410">
    <property type="entry name" value="CCR4/nocturin_mRNA_transcr"/>
</dbReference>
<gene>
    <name evidence="3" type="ORF">HID58_046373</name>
</gene>
<dbReference type="InterPro" id="IPR005135">
    <property type="entry name" value="Endo/exonuclease/phosphatase"/>
</dbReference>
<reference evidence="3 4" key="1">
    <citation type="submission" date="2021-05" db="EMBL/GenBank/DDBJ databases">
        <title>Genome Assembly of Synthetic Allotetraploid Brassica napus Reveals Homoeologous Exchanges between Subgenomes.</title>
        <authorList>
            <person name="Davis J.T."/>
        </authorList>
    </citation>
    <scope>NUCLEOTIDE SEQUENCE [LARGE SCALE GENOMIC DNA]</scope>
    <source>
        <strain evidence="4">cv. Da-Ae</strain>
        <tissue evidence="3">Seedling</tissue>
    </source>
</reference>
<dbReference type="SUPFAM" id="SSF47473">
    <property type="entry name" value="EF-hand"/>
    <property type="match status" value="1"/>
</dbReference>
<keyword evidence="4" id="KW-1185">Reference proteome</keyword>
<dbReference type="PANTHER" id="PTHR12121">
    <property type="entry name" value="CARBON CATABOLITE REPRESSOR PROTEIN 4"/>
    <property type="match status" value="1"/>
</dbReference>
<dbReference type="PROSITE" id="PS50222">
    <property type="entry name" value="EF_HAND_2"/>
    <property type="match status" value="1"/>
</dbReference>
<dbReference type="InterPro" id="IPR002048">
    <property type="entry name" value="EF_hand_dom"/>
</dbReference>
<evidence type="ECO:0000256" key="1">
    <source>
        <dbReference type="ARBA" id="ARBA00022837"/>
    </source>
</evidence>
<evidence type="ECO:0000259" key="2">
    <source>
        <dbReference type="PROSITE" id="PS50222"/>
    </source>
</evidence>
<sequence>MKGRISKIGSYAISSSTRDCISCTTFNILAPIYKRLSRKDQSIRESDNRAYWMGRNHRILDWLLYERSSIICLQEFWVGNEELVRLYEKRLGDADLLFNDCGDRVAQLLHVELVPPYSQYDAHQQVLIVNTHLLFPHDSTLSIVRLQQVYKILQYVESYQQEVNLSPMPIILCGDWNGSKRGHVYKFLRSQGFVSSYDTAHRYTDSESQKWVSHRNHRGNICAVDFIWLLNPNRYRKLLKTSWSEAVFGMFRYLLRRASLTAEDAFAFLKTDNAGDYITFLGFCETLRQLNLTGHCNGLTKKEIKDLWIQADIDGNGIVDYKEFQQRIWNQTWSEQRDAEDGEAKGNQEQTVGFSVKNAVLFPPEVEKGVWPENYSLSDHARLTVVFSPIRMPCSQLVS</sequence>
<dbReference type="InterPro" id="IPR036691">
    <property type="entry name" value="Endo/exonu/phosph_ase_sf"/>
</dbReference>
<dbReference type="SUPFAM" id="SSF56219">
    <property type="entry name" value="DNase I-like"/>
    <property type="match status" value="1"/>
</dbReference>
<dbReference type="Pfam" id="PF03372">
    <property type="entry name" value="Exo_endo_phos"/>
    <property type="match status" value="1"/>
</dbReference>
<organism evidence="3 4">
    <name type="scientific">Brassica napus</name>
    <name type="common">Rape</name>
    <dbReference type="NCBI Taxonomy" id="3708"/>
    <lineage>
        <taxon>Eukaryota</taxon>
        <taxon>Viridiplantae</taxon>
        <taxon>Streptophyta</taxon>
        <taxon>Embryophyta</taxon>
        <taxon>Tracheophyta</taxon>
        <taxon>Spermatophyta</taxon>
        <taxon>Magnoliopsida</taxon>
        <taxon>eudicotyledons</taxon>
        <taxon>Gunneridae</taxon>
        <taxon>Pentapetalae</taxon>
        <taxon>rosids</taxon>
        <taxon>malvids</taxon>
        <taxon>Brassicales</taxon>
        <taxon>Brassicaceae</taxon>
        <taxon>Brassiceae</taxon>
        <taxon>Brassica</taxon>
    </lineage>
</organism>
<dbReference type="Gene3D" id="3.60.10.10">
    <property type="entry name" value="Endonuclease/exonuclease/phosphatase"/>
    <property type="match status" value="1"/>
</dbReference>
<dbReference type="Proteomes" id="UP000824890">
    <property type="component" value="Unassembled WGS sequence"/>
</dbReference>